<reference evidence="2 3" key="1">
    <citation type="journal article" date="2003" name="Nature">
        <title>Genome divergence in two Prochlorococcus ecotypes reflects oceanic niche differentiation.</title>
        <authorList>
            <person name="Rocap G."/>
            <person name="Larimer F.W."/>
            <person name="Lamerdin J.E."/>
            <person name="Malfatti S."/>
            <person name="Chain P."/>
            <person name="Ahlgren N.A."/>
            <person name="Arellano A."/>
            <person name="Coleman M."/>
            <person name="Hauser L."/>
            <person name="Hess W.R."/>
            <person name="Johnson Z.I."/>
            <person name="Land M.L."/>
            <person name="Lindell D."/>
            <person name="Post A.F."/>
            <person name="Regala W."/>
            <person name="Shah M."/>
            <person name="Shaw S.L."/>
            <person name="Steglich C."/>
            <person name="Sullivan M.B."/>
            <person name="Ting C.S."/>
            <person name="Tolonen A."/>
            <person name="Webb E.A."/>
            <person name="Zinser E.R."/>
            <person name="Chisholm S.W."/>
        </authorList>
    </citation>
    <scope>NUCLEOTIDE SEQUENCE [LARGE SCALE GENOMIC DNA]</scope>
    <source>
        <strain evidence="3">CCMP1986 / NIES-2087 / MED4</strain>
    </source>
</reference>
<dbReference type="STRING" id="59919.PMM0239"/>
<evidence type="ECO:0008006" key="4">
    <source>
        <dbReference type="Google" id="ProtNLM"/>
    </source>
</evidence>
<dbReference type="RefSeq" id="WP_011131877.1">
    <property type="nucleotide sequence ID" value="NC_005072.1"/>
</dbReference>
<accession>Q7V351</accession>
<gene>
    <name evidence="2" type="ordered locus">PMM0239</name>
</gene>
<dbReference type="OrthoDB" id="517164at2"/>
<name>Q7V351_PROMP</name>
<organism evidence="2 3">
    <name type="scientific">Prochlorococcus marinus subsp. pastoris (strain CCMP1986 / NIES-2087 / MED4)</name>
    <dbReference type="NCBI Taxonomy" id="59919"/>
    <lineage>
        <taxon>Bacteria</taxon>
        <taxon>Bacillati</taxon>
        <taxon>Cyanobacteriota</taxon>
        <taxon>Cyanophyceae</taxon>
        <taxon>Synechococcales</taxon>
        <taxon>Prochlorococcaceae</taxon>
        <taxon>Prochlorococcus</taxon>
    </lineage>
</organism>
<feature type="transmembrane region" description="Helical" evidence="1">
    <location>
        <begin position="42"/>
        <end position="61"/>
    </location>
</feature>
<keyword evidence="1" id="KW-0812">Transmembrane</keyword>
<dbReference type="AlphaFoldDB" id="Q7V351"/>
<sequence length="207" mass="23904">MNSLNQLSIWLSFQLSLVFIVGLPLTLLCWSIKNKSKAITKLLSNYWKISILFFISLILLIGEYNFALLITNISTLIMTISIWFWNDINDELNEYRISHALTTTTKIWRWSITFISLIFLIQSLNNINCVSFINSAQCEIWLKPSTNFYLILKNLFNFLFGASFSQPVAKFLGLFALLIYTLGLLQWAIIKFPKSGRNSGFSNYGRN</sequence>
<feature type="transmembrane region" description="Helical" evidence="1">
    <location>
        <begin position="107"/>
        <end position="127"/>
    </location>
</feature>
<evidence type="ECO:0000313" key="2">
    <source>
        <dbReference type="EMBL" id="CAE18698.1"/>
    </source>
</evidence>
<feature type="transmembrane region" description="Helical" evidence="1">
    <location>
        <begin position="171"/>
        <end position="190"/>
    </location>
</feature>
<dbReference type="HOGENOM" id="CLU_093159_0_0_3"/>
<proteinExistence type="predicted"/>
<evidence type="ECO:0000313" key="3">
    <source>
        <dbReference type="Proteomes" id="UP000001026"/>
    </source>
</evidence>
<keyword evidence="1" id="KW-0472">Membrane</keyword>
<keyword evidence="1" id="KW-1133">Transmembrane helix</keyword>
<dbReference type="EMBL" id="BX548174">
    <property type="protein sequence ID" value="CAE18698.1"/>
    <property type="molecule type" value="Genomic_DNA"/>
</dbReference>
<feature type="transmembrane region" description="Helical" evidence="1">
    <location>
        <begin position="12"/>
        <end position="30"/>
    </location>
</feature>
<dbReference type="Pfam" id="PF11375">
    <property type="entry name" value="DUF3177"/>
    <property type="match status" value="1"/>
</dbReference>
<dbReference type="eggNOG" id="ENOG502ZC57">
    <property type="taxonomic scope" value="Bacteria"/>
</dbReference>
<protein>
    <recommendedName>
        <fullName evidence="4">DUF3177 domain-containing protein</fullName>
    </recommendedName>
</protein>
<evidence type="ECO:0000256" key="1">
    <source>
        <dbReference type="SAM" id="Phobius"/>
    </source>
</evidence>
<dbReference type="InterPro" id="IPR021515">
    <property type="entry name" value="DUF3177"/>
</dbReference>
<dbReference type="Proteomes" id="UP000001026">
    <property type="component" value="Chromosome"/>
</dbReference>
<feature type="transmembrane region" description="Helical" evidence="1">
    <location>
        <begin position="67"/>
        <end position="86"/>
    </location>
</feature>
<dbReference type="KEGG" id="pmm:PMM0239"/>